<sequence length="44" mass="5159">MKCPIIIGVMGEYLSRKCKFIEKNPNMLFIVFIFLYGKRGFCPI</sequence>
<gene>
    <name evidence="1" type="ORF">B11C_40409</name>
</gene>
<dbReference type="EMBL" id="FN645509">
    <property type="protein sequence ID" value="CBI82554.1"/>
    <property type="molecule type" value="Genomic_DNA"/>
</dbReference>
<dbReference type="AlphaFoldDB" id="E6Z0B6"/>
<accession>E6Z0B6</accession>
<organism evidence="1">
    <name type="scientific">Bartonella schoenbuchensis (strain DSM 13525 / NCTC 13165 / R1)</name>
    <dbReference type="NCBI Taxonomy" id="687861"/>
    <lineage>
        <taxon>Bacteria</taxon>
        <taxon>Pseudomonadati</taxon>
        <taxon>Pseudomonadota</taxon>
        <taxon>Alphaproteobacteria</taxon>
        <taxon>Hyphomicrobiales</taxon>
        <taxon>Bartonellaceae</taxon>
        <taxon>Bartonella</taxon>
    </lineage>
</organism>
<evidence type="ECO:0000313" key="1">
    <source>
        <dbReference type="EMBL" id="CBI82554.1"/>
    </source>
</evidence>
<protein>
    <submittedName>
        <fullName evidence="1">Uncharacterized protein</fullName>
    </submittedName>
</protein>
<proteinExistence type="predicted"/>
<name>E6Z0B6_BARSR</name>
<reference evidence="1" key="1">
    <citation type="journal article" date="2011" name="PLoS Genet.">
        <title>Parallel evolution of a type IV secretion system in radiating lineages of the host-restricted bacterial pathogen Bartonella.</title>
        <authorList>
            <person name="Engel P."/>
            <person name="Salzburger W."/>
            <person name="Liesch M."/>
            <person name="Chang C.C."/>
            <person name="Maruyama S."/>
            <person name="Lanz C."/>
            <person name="Calteau A."/>
            <person name="Lajus A."/>
            <person name="Medigue C."/>
            <person name="Schuster S.C."/>
            <person name="Dehio C."/>
        </authorList>
    </citation>
    <scope>NUCLEOTIDE SEQUENCE</scope>
    <source>
        <strain evidence="1">R1</strain>
    </source>
</reference>